<gene>
    <name evidence="1" type="ORF">F7310_04670</name>
</gene>
<dbReference type="STRING" id="573570.F7310_04670"/>
<dbReference type="EMBL" id="CP016796">
    <property type="protein sequence ID" value="API86694.1"/>
    <property type="molecule type" value="Genomic_DNA"/>
</dbReference>
<evidence type="ECO:0000313" key="1">
    <source>
        <dbReference type="EMBL" id="API86694.1"/>
    </source>
</evidence>
<dbReference type="RefSeq" id="WP_072712157.1">
    <property type="nucleotide sequence ID" value="NZ_CP016796.1"/>
</dbReference>
<dbReference type="Proteomes" id="UP000184222">
    <property type="component" value="Chromosome"/>
</dbReference>
<dbReference type="AlphaFoldDB" id="A0A1L4BS87"/>
<protein>
    <submittedName>
        <fullName evidence="1">Uncharacterized protein</fullName>
    </submittedName>
</protein>
<organism evidence="1 2">
    <name type="scientific">Francisella uliginis</name>
    <dbReference type="NCBI Taxonomy" id="573570"/>
    <lineage>
        <taxon>Bacteria</taxon>
        <taxon>Pseudomonadati</taxon>
        <taxon>Pseudomonadota</taxon>
        <taxon>Gammaproteobacteria</taxon>
        <taxon>Thiotrichales</taxon>
        <taxon>Francisellaceae</taxon>
        <taxon>Francisella</taxon>
    </lineage>
</organism>
<keyword evidence="2" id="KW-1185">Reference proteome</keyword>
<name>A0A1L4BS87_9GAMM</name>
<sequence length="141" mass="16441">MSIKIVPEKVAKINSHKTRKKITNSTFASKELIAKASHLKTTLEVANKELQKINLPYLNETKVVFYSPQKIIVQSHREILKSKVKELHDQFVCRLNRNTFFSQLNKIEIVIDYNKPQKSKIKKVNNDTKEAIQKLKKELKL</sequence>
<evidence type="ECO:0000313" key="2">
    <source>
        <dbReference type="Proteomes" id="UP000184222"/>
    </source>
</evidence>
<accession>A0A1L4BS87</accession>
<proteinExistence type="predicted"/>
<dbReference type="KEGG" id="frx:F7310_04670"/>
<reference evidence="1 2" key="1">
    <citation type="journal article" date="2016" name="Appl. Environ. Microbiol.">
        <title>Whole genome relationships among Francisella bacteria of diverse origin define new species and provide specific regions for detection.</title>
        <authorList>
            <person name="Challacombe J.F."/>
            <person name="Petersen J.M."/>
            <person name="Gallegos-Graves V."/>
            <person name="Hodge D."/>
            <person name="Pillai S."/>
            <person name="Kuske C.R."/>
        </authorList>
    </citation>
    <scope>NUCLEOTIDE SEQUENCE [LARGE SCALE GENOMIC DNA]</scope>
    <source>
        <strain evidence="2">TX07-7310</strain>
    </source>
</reference>
<dbReference type="OrthoDB" id="5605640at2"/>